<dbReference type="Pfam" id="PF15477">
    <property type="entry name" value="SMAP"/>
    <property type="match status" value="1"/>
</dbReference>
<evidence type="ECO:0000256" key="3">
    <source>
        <dbReference type="SAM" id="MobiDB-lite"/>
    </source>
</evidence>
<gene>
    <name evidence="5" type="ORF">CUNI_LOCUS15265</name>
</gene>
<evidence type="ECO:0000256" key="1">
    <source>
        <dbReference type="ARBA" id="ARBA00006502"/>
    </source>
</evidence>
<dbReference type="Proteomes" id="UP000678393">
    <property type="component" value="Unassembled WGS sequence"/>
</dbReference>
<dbReference type="PANTHER" id="PTHR22175">
    <property type="entry name" value="SMALL ACIDIC PROTEIN-RELATED"/>
    <property type="match status" value="1"/>
</dbReference>
<sequence>MSSQKDKGDRKKGGGSESDEQIHSANSWESADLGDKQRNEKFLRLMGASKKEHHGKIVIGDQKPVQKRERKDDKQLAEQLEEQFEHSIEHRLVGGRRGHLGLGYHPESEKTAEEDKQEVEEDEGVEAKVEEESEEDTVPDEAEEETDDEDEQIPQNNTQKEGSGKRDSLDKPSEVGVKKMKFVKSD</sequence>
<protein>
    <recommendedName>
        <fullName evidence="2">Small acidic protein</fullName>
    </recommendedName>
</protein>
<feature type="compositionally biased region" description="Basic and acidic residues" evidence="3">
    <location>
        <begin position="162"/>
        <end position="186"/>
    </location>
</feature>
<proteinExistence type="inferred from homology"/>
<organism evidence="5 6">
    <name type="scientific">Candidula unifasciata</name>
    <dbReference type="NCBI Taxonomy" id="100452"/>
    <lineage>
        <taxon>Eukaryota</taxon>
        <taxon>Metazoa</taxon>
        <taxon>Spiralia</taxon>
        <taxon>Lophotrochozoa</taxon>
        <taxon>Mollusca</taxon>
        <taxon>Gastropoda</taxon>
        <taxon>Heterobranchia</taxon>
        <taxon>Euthyneura</taxon>
        <taxon>Panpulmonata</taxon>
        <taxon>Eupulmonata</taxon>
        <taxon>Stylommatophora</taxon>
        <taxon>Helicina</taxon>
        <taxon>Helicoidea</taxon>
        <taxon>Geomitridae</taxon>
        <taxon>Candidula</taxon>
    </lineage>
</organism>
<name>A0A8S3ZJM3_9EUPU</name>
<evidence type="ECO:0000313" key="5">
    <source>
        <dbReference type="EMBL" id="CAG5129707.1"/>
    </source>
</evidence>
<comment type="similarity">
    <text evidence="1">Belongs to the SMAP family.</text>
</comment>
<feature type="compositionally biased region" description="Acidic residues" evidence="3">
    <location>
        <begin position="131"/>
        <end position="152"/>
    </location>
</feature>
<feature type="region of interest" description="Disordered" evidence="3">
    <location>
        <begin position="1"/>
        <end position="186"/>
    </location>
</feature>
<comment type="caution">
    <text evidence="5">The sequence shown here is derived from an EMBL/GenBank/DDBJ whole genome shotgun (WGS) entry which is preliminary data.</text>
</comment>
<evidence type="ECO:0000256" key="2">
    <source>
        <dbReference type="ARBA" id="ARBA00016161"/>
    </source>
</evidence>
<feature type="compositionally biased region" description="Basic and acidic residues" evidence="3">
    <location>
        <begin position="33"/>
        <end position="43"/>
    </location>
</feature>
<dbReference type="EMBL" id="CAJHNH020003645">
    <property type="protein sequence ID" value="CAG5129707.1"/>
    <property type="molecule type" value="Genomic_DNA"/>
</dbReference>
<accession>A0A8S3ZJM3</accession>
<feature type="compositionally biased region" description="Basic and acidic residues" evidence="3">
    <location>
        <begin position="83"/>
        <end position="92"/>
    </location>
</feature>
<feature type="compositionally biased region" description="Acidic residues" evidence="3">
    <location>
        <begin position="115"/>
        <end position="124"/>
    </location>
</feature>
<feature type="compositionally biased region" description="Basic and acidic residues" evidence="3">
    <location>
        <begin position="64"/>
        <end position="76"/>
    </location>
</feature>
<dbReference type="OrthoDB" id="10066125at2759"/>
<reference evidence="5" key="1">
    <citation type="submission" date="2021-04" db="EMBL/GenBank/DDBJ databases">
        <authorList>
            <consortium name="Molecular Ecology Group"/>
        </authorList>
    </citation>
    <scope>NUCLEOTIDE SEQUENCE</scope>
</reference>
<evidence type="ECO:0000259" key="4">
    <source>
        <dbReference type="Pfam" id="PF15477"/>
    </source>
</evidence>
<dbReference type="InterPro" id="IPR028124">
    <property type="entry name" value="SMAP_dom"/>
</dbReference>
<feature type="compositionally biased region" description="Basic and acidic residues" evidence="3">
    <location>
        <begin position="1"/>
        <end position="14"/>
    </location>
</feature>
<evidence type="ECO:0000313" key="6">
    <source>
        <dbReference type="Proteomes" id="UP000678393"/>
    </source>
</evidence>
<keyword evidence="6" id="KW-1185">Reference proteome</keyword>
<dbReference type="AlphaFoldDB" id="A0A8S3ZJM3"/>
<dbReference type="PANTHER" id="PTHR22175:SF0">
    <property type="entry name" value="SMALL ACIDIC PROTEIN"/>
    <property type="match status" value="1"/>
</dbReference>
<feature type="domain" description="Small acidic protein-like" evidence="4">
    <location>
        <begin position="28"/>
        <end position="103"/>
    </location>
</feature>
<dbReference type="InterPro" id="IPR026714">
    <property type="entry name" value="SMAP"/>
</dbReference>